<sequence>MPTSFQVKNNGHVAVIITHGTIPIPPVVVPPGGTSPPFNSGGKYSIRSELEHLPLPDPEIVITFAPEDQFEAKAINRPSVNVEIITKFDFPKELSPQFHWIIGSCEEESRREDNRLQIFNDSTRISGIDDSDAKKRKRVLG</sequence>
<dbReference type="EMBL" id="DS547109">
    <property type="protein sequence ID" value="EDR06261.1"/>
    <property type="molecule type" value="Genomic_DNA"/>
</dbReference>
<reference evidence="1 2" key="1">
    <citation type="journal article" date="2008" name="Nature">
        <title>The genome of Laccaria bicolor provides insights into mycorrhizal symbiosis.</title>
        <authorList>
            <person name="Martin F."/>
            <person name="Aerts A."/>
            <person name="Ahren D."/>
            <person name="Brun A."/>
            <person name="Danchin E.G.J."/>
            <person name="Duchaussoy F."/>
            <person name="Gibon J."/>
            <person name="Kohler A."/>
            <person name="Lindquist E."/>
            <person name="Pereda V."/>
            <person name="Salamov A."/>
            <person name="Shapiro H.J."/>
            <person name="Wuyts J."/>
            <person name="Blaudez D."/>
            <person name="Buee M."/>
            <person name="Brokstein P."/>
            <person name="Canbaeck B."/>
            <person name="Cohen D."/>
            <person name="Courty P.E."/>
            <person name="Coutinho P.M."/>
            <person name="Delaruelle C."/>
            <person name="Detter J.C."/>
            <person name="Deveau A."/>
            <person name="DiFazio S."/>
            <person name="Duplessis S."/>
            <person name="Fraissinet-Tachet L."/>
            <person name="Lucic E."/>
            <person name="Frey-Klett P."/>
            <person name="Fourrey C."/>
            <person name="Feussner I."/>
            <person name="Gay G."/>
            <person name="Grimwood J."/>
            <person name="Hoegger P.J."/>
            <person name="Jain P."/>
            <person name="Kilaru S."/>
            <person name="Labbe J."/>
            <person name="Lin Y.C."/>
            <person name="Legue V."/>
            <person name="Le Tacon F."/>
            <person name="Marmeisse R."/>
            <person name="Melayah D."/>
            <person name="Montanini B."/>
            <person name="Muratet M."/>
            <person name="Nehls U."/>
            <person name="Niculita-Hirzel H."/>
            <person name="Oudot-Le Secq M.P."/>
            <person name="Peter M."/>
            <person name="Quesneville H."/>
            <person name="Rajashekar B."/>
            <person name="Reich M."/>
            <person name="Rouhier N."/>
            <person name="Schmutz J."/>
            <person name="Yin T."/>
            <person name="Chalot M."/>
            <person name="Henrissat B."/>
            <person name="Kuees U."/>
            <person name="Lucas S."/>
            <person name="Van de Peer Y."/>
            <person name="Podila G.K."/>
            <person name="Polle A."/>
            <person name="Pukkila P.J."/>
            <person name="Richardson P.M."/>
            <person name="Rouze P."/>
            <person name="Sanders I.R."/>
            <person name="Stajich J.E."/>
            <person name="Tunlid A."/>
            <person name="Tuskan G."/>
            <person name="Grigoriev I.V."/>
        </authorList>
    </citation>
    <scope>NUCLEOTIDE SEQUENCE [LARGE SCALE GENOMIC DNA]</scope>
    <source>
        <strain evidence="2">S238N-H82 / ATCC MYA-4686</strain>
    </source>
</reference>
<organism evidence="2">
    <name type="scientific">Laccaria bicolor (strain S238N-H82 / ATCC MYA-4686)</name>
    <name type="common">Bicoloured deceiver</name>
    <name type="synonym">Laccaria laccata var. bicolor</name>
    <dbReference type="NCBI Taxonomy" id="486041"/>
    <lineage>
        <taxon>Eukaryota</taxon>
        <taxon>Fungi</taxon>
        <taxon>Dikarya</taxon>
        <taxon>Basidiomycota</taxon>
        <taxon>Agaricomycotina</taxon>
        <taxon>Agaricomycetes</taxon>
        <taxon>Agaricomycetidae</taxon>
        <taxon>Agaricales</taxon>
        <taxon>Agaricineae</taxon>
        <taxon>Hydnangiaceae</taxon>
        <taxon>Laccaria</taxon>
    </lineage>
</organism>
<dbReference type="AlphaFoldDB" id="B0DGG2"/>
<dbReference type="OrthoDB" id="10432618at2759"/>
<evidence type="ECO:0000313" key="1">
    <source>
        <dbReference type="EMBL" id="EDR06261.1"/>
    </source>
</evidence>
<evidence type="ECO:0000313" key="2">
    <source>
        <dbReference type="Proteomes" id="UP000001194"/>
    </source>
</evidence>
<dbReference type="GeneID" id="6078826"/>
<proteinExistence type="predicted"/>
<accession>B0DGG2</accession>
<dbReference type="KEGG" id="lbc:LACBIDRAFT_328923"/>
<dbReference type="Proteomes" id="UP000001194">
    <property type="component" value="Unassembled WGS sequence"/>
</dbReference>
<dbReference type="RefSeq" id="XP_001883122.1">
    <property type="nucleotide sequence ID" value="XM_001883087.1"/>
</dbReference>
<name>B0DGG2_LACBS</name>
<gene>
    <name evidence="1" type="ORF">LACBIDRAFT_328923</name>
</gene>
<dbReference type="HOGENOM" id="CLU_1825613_0_0_1"/>
<keyword evidence="2" id="KW-1185">Reference proteome</keyword>
<protein>
    <submittedName>
        <fullName evidence="1">Predicted protein</fullName>
    </submittedName>
</protein>
<dbReference type="InParanoid" id="B0DGG2"/>